<evidence type="ECO:0000313" key="3">
    <source>
        <dbReference type="Proteomes" id="UP000230423"/>
    </source>
</evidence>
<dbReference type="InterPro" id="IPR050491">
    <property type="entry name" value="AmpC-like"/>
</dbReference>
<dbReference type="InterPro" id="IPR012338">
    <property type="entry name" value="Beta-lactam/transpept-like"/>
</dbReference>
<organism evidence="2 3">
    <name type="scientific">Teladorsagia circumcincta</name>
    <name type="common">Brown stomach worm</name>
    <name type="synonym">Ostertagia circumcincta</name>
    <dbReference type="NCBI Taxonomy" id="45464"/>
    <lineage>
        <taxon>Eukaryota</taxon>
        <taxon>Metazoa</taxon>
        <taxon>Ecdysozoa</taxon>
        <taxon>Nematoda</taxon>
        <taxon>Chromadorea</taxon>
        <taxon>Rhabditida</taxon>
        <taxon>Rhabditina</taxon>
        <taxon>Rhabditomorpha</taxon>
        <taxon>Strongyloidea</taxon>
        <taxon>Trichostrongylidae</taxon>
        <taxon>Teladorsagia</taxon>
    </lineage>
</organism>
<feature type="domain" description="Beta-lactamase-related" evidence="1">
    <location>
        <begin position="71"/>
        <end position="340"/>
    </location>
</feature>
<dbReference type="PANTHER" id="PTHR46825">
    <property type="entry name" value="D-ALANYL-D-ALANINE-CARBOXYPEPTIDASE/ENDOPEPTIDASE AMPH"/>
    <property type="match status" value="1"/>
</dbReference>
<proteinExistence type="predicted"/>
<keyword evidence="3" id="KW-1185">Reference proteome</keyword>
<dbReference type="InterPro" id="IPR001466">
    <property type="entry name" value="Beta-lactam-related"/>
</dbReference>
<protein>
    <submittedName>
        <fullName evidence="2">Beta-lactamase</fullName>
    </submittedName>
</protein>
<evidence type="ECO:0000259" key="1">
    <source>
        <dbReference type="Pfam" id="PF00144"/>
    </source>
</evidence>
<dbReference type="Gene3D" id="3.40.710.10">
    <property type="entry name" value="DD-peptidase/beta-lactamase superfamily"/>
    <property type="match status" value="1"/>
</dbReference>
<dbReference type="OrthoDB" id="5946976at2759"/>
<reference evidence="2 3" key="1">
    <citation type="submission" date="2015-09" db="EMBL/GenBank/DDBJ databases">
        <title>Draft genome of the parasitic nematode Teladorsagia circumcincta isolate WARC Sus (inbred).</title>
        <authorList>
            <person name="Mitreva M."/>
        </authorList>
    </citation>
    <scope>NUCLEOTIDE SEQUENCE [LARGE SCALE GENOMIC DNA]</scope>
    <source>
        <strain evidence="2 3">S</strain>
    </source>
</reference>
<accession>A0A2G9UBT4</accession>
<evidence type="ECO:0000313" key="2">
    <source>
        <dbReference type="EMBL" id="PIO67681.1"/>
    </source>
</evidence>
<dbReference type="PANTHER" id="PTHR46825:SF9">
    <property type="entry name" value="BETA-LACTAMASE-RELATED DOMAIN-CONTAINING PROTEIN"/>
    <property type="match status" value="1"/>
</dbReference>
<dbReference type="AlphaFoldDB" id="A0A2G9UBT4"/>
<dbReference type="Pfam" id="PF00144">
    <property type="entry name" value="Beta-lactamase"/>
    <property type="match status" value="1"/>
</dbReference>
<dbReference type="EMBL" id="KZ347460">
    <property type="protein sequence ID" value="PIO67681.1"/>
    <property type="molecule type" value="Genomic_DNA"/>
</dbReference>
<dbReference type="SUPFAM" id="SSF56601">
    <property type="entry name" value="beta-lactamase/transpeptidase-like"/>
    <property type="match status" value="1"/>
</dbReference>
<gene>
    <name evidence="2" type="ORF">TELCIR_10561</name>
</gene>
<name>A0A2G9UBT4_TELCI</name>
<dbReference type="Proteomes" id="UP000230423">
    <property type="component" value="Unassembled WGS sequence"/>
</dbReference>
<sequence>MDEEMADTNMRPSVVTGLPGRRSRFPTKFFVVWRSDEFSWAGRAIPRVITPGPTSINTTQLDEAVEGEAAPKNSYRIASISKTVTAMGIMELMNRRHFNLDSKVFGERGILSWLDVSRAHPWIRAVTVRHLLEHSSGGWSNQDKLEFNTTPQTERLNGTTLLDFYIRSYEPKFQPGRRYLYSNIAYVFLGRIIEQITLTKYSDFIQDVVFKPNKIEAQIGDEDPADSEVSYYSPDNANPYTYWSPSKLDAAAGWVMRAEEVARLFLLLESRKRNWYHLLVQPSDAKRTYGRGVQLGDDGSLYHIGSLAGSEGIGYSRGQIQVAILTNTRGREQAQHTAWMERLCRLFASHALIP</sequence>